<dbReference type="RefSeq" id="WP_313975170.1">
    <property type="nucleotide sequence ID" value="NZ_JASJOS010000001.1"/>
</dbReference>
<dbReference type="GO" id="GO:0016899">
    <property type="term" value="F:oxidoreductase activity, acting on the CH-OH group of donors, oxygen as acceptor"/>
    <property type="evidence" value="ECO:0007669"/>
    <property type="project" value="InterPro"/>
</dbReference>
<dbReference type="SUPFAM" id="SSF56176">
    <property type="entry name" value="FAD-binding/transporter-associated domain-like"/>
    <property type="match status" value="1"/>
</dbReference>
<proteinExistence type="predicted"/>
<feature type="domain" description="FAD linked oxidase N-terminal" evidence="1">
    <location>
        <begin position="47"/>
        <end position="170"/>
    </location>
</feature>
<dbReference type="EMBL" id="JASJOS010000001">
    <property type="protein sequence ID" value="MDJ1479190.1"/>
    <property type="molecule type" value="Genomic_DNA"/>
</dbReference>
<evidence type="ECO:0000259" key="1">
    <source>
        <dbReference type="Pfam" id="PF01565"/>
    </source>
</evidence>
<dbReference type="Gene3D" id="3.30.465.10">
    <property type="match status" value="1"/>
</dbReference>
<dbReference type="Pfam" id="PF01565">
    <property type="entry name" value="FAD_binding_4"/>
    <property type="match status" value="1"/>
</dbReference>
<gene>
    <name evidence="2" type="ORF">QNI16_01765</name>
</gene>
<organism evidence="2 3">
    <name type="scientific">Xanthocytophaga flava</name>
    <dbReference type="NCBI Taxonomy" id="3048013"/>
    <lineage>
        <taxon>Bacteria</taxon>
        <taxon>Pseudomonadati</taxon>
        <taxon>Bacteroidota</taxon>
        <taxon>Cytophagia</taxon>
        <taxon>Cytophagales</taxon>
        <taxon>Rhodocytophagaceae</taxon>
        <taxon>Xanthocytophaga</taxon>
    </lineage>
</organism>
<dbReference type="InterPro" id="IPR016169">
    <property type="entry name" value="FAD-bd_PCMH_sub2"/>
</dbReference>
<reference evidence="2" key="1">
    <citation type="submission" date="2023-05" db="EMBL/GenBank/DDBJ databases">
        <authorList>
            <person name="Zhang X."/>
        </authorList>
    </citation>
    <scope>NUCLEOTIDE SEQUENCE</scope>
    <source>
        <strain evidence="2">YF14B1</strain>
    </source>
</reference>
<accession>A0AAE3QHZ4</accession>
<comment type="caution">
    <text evidence="2">The sequence shown here is derived from an EMBL/GenBank/DDBJ whole genome shotgun (WGS) entry which is preliminary data.</text>
</comment>
<dbReference type="PANTHER" id="PTHR43762">
    <property type="entry name" value="L-GULONOLACTONE OXIDASE"/>
    <property type="match status" value="1"/>
</dbReference>
<protein>
    <submittedName>
        <fullName evidence="2">FAD-binding protein</fullName>
    </submittedName>
</protein>
<dbReference type="InterPro" id="IPR010031">
    <property type="entry name" value="FAD_lactone_oxidase-like"/>
</dbReference>
<name>A0AAE3QHZ4_9BACT</name>
<dbReference type="GO" id="GO:0050660">
    <property type="term" value="F:flavin adenine dinucleotide binding"/>
    <property type="evidence" value="ECO:0007669"/>
    <property type="project" value="InterPro"/>
</dbReference>
<evidence type="ECO:0000313" key="2">
    <source>
        <dbReference type="EMBL" id="MDJ1479190.1"/>
    </source>
</evidence>
<dbReference type="InterPro" id="IPR036318">
    <property type="entry name" value="FAD-bd_PCMH-like_sf"/>
</dbReference>
<dbReference type="Proteomes" id="UP001241110">
    <property type="component" value="Unassembled WGS sequence"/>
</dbReference>
<evidence type="ECO:0000313" key="3">
    <source>
        <dbReference type="Proteomes" id="UP001241110"/>
    </source>
</evidence>
<dbReference type="PANTHER" id="PTHR43762:SF1">
    <property type="entry name" value="D-ARABINONO-1,4-LACTONE OXIDASE"/>
    <property type="match status" value="1"/>
</dbReference>
<dbReference type="InterPro" id="IPR006094">
    <property type="entry name" value="Oxid_FAD_bind_N"/>
</dbReference>
<dbReference type="AlphaFoldDB" id="A0AAE3QHZ4"/>
<sequence length="513" mass="57448">MIISRTGARKWVNRHETFTQNIEDLYDLADESTMDILADYNDVTAGIQQLMKQFIANGKRTRVLGGEWSWTKIAASDGILLNTKPLNLTFRISLNNVSPAYAKSPDDLYFAQCGVSIQELSTRLRRRKRSLKTSGASNGQTIAGALSTGTHGSAIDIGGVADYVVGLHLIVSPTRHIWLERRSYPVVSDAFVANLHAERVQDDALFNAALVSFGCFGFIHGVMIETVPLFLYESYRLSVPMDNTLYTLMESLSFANSFLPYGSERPYHFQVLVNQYDPNHKAYVTVMYKRDYEDNYIPPSMAVPGIGPGDDAPSFIGTISQALPAVVPILVNAVIGGSYKPYSKVFGTHAEMFSNTDLHGKVLSAAIGIPLSAVNQVRELLIDLNTHYGPFAGVLAFRFVKGTQATLGFTHFTTTCVVELDSVMSDETYRFYNKVWDELERQNIPHSFHWGKVLRLDHTRIRNMYGEEKIDDWIQARNTLMQDPESMRLFTNEVMVLWGLDEIRSTTPVTPVV</sequence>